<gene>
    <name evidence="1" type="ORF">EVAR_76664_1</name>
</gene>
<sequence length="355" mass="39250">MEKPHRYPRSAVDKSSFVRLLPSKTPCRPSATVVYRSGVESFHLALTAKEKASSPTTAVRAARRATQPGHVSSVCSLLSVSVSRSPAICLLETWDGQNYPGGDVNAWSGLHILNEGNTPTFEVYRGARFFKSVVDVTACSPALLNRAEEWQVVRDLTSSDHNAVTFAVRMEGRSGPQSLTGTRVYNTTKARWYEFGAAMDAPVTERALTVEMSPELELLKKDARTKKRRIHNAASSRPEPVVGEYVQAKEIYERAAAKAQTASWKRFYSVRTSWRPSWRKPSSLMTGSIMTIRIMRKATDGDDQPPVTSGDLSGVDPPFTGIEVKNALKAFHPRKVPDIDAFTSDICQAAIFRDL</sequence>
<dbReference type="AlphaFoldDB" id="A0A4C1YH68"/>
<organism evidence="1 2">
    <name type="scientific">Eumeta variegata</name>
    <name type="common">Bagworm moth</name>
    <name type="synonym">Eumeta japonica</name>
    <dbReference type="NCBI Taxonomy" id="151549"/>
    <lineage>
        <taxon>Eukaryota</taxon>
        <taxon>Metazoa</taxon>
        <taxon>Ecdysozoa</taxon>
        <taxon>Arthropoda</taxon>
        <taxon>Hexapoda</taxon>
        <taxon>Insecta</taxon>
        <taxon>Pterygota</taxon>
        <taxon>Neoptera</taxon>
        <taxon>Endopterygota</taxon>
        <taxon>Lepidoptera</taxon>
        <taxon>Glossata</taxon>
        <taxon>Ditrysia</taxon>
        <taxon>Tineoidea</taxon>
        <taxon>Psychidae</taxon>
        <taxon>Oiketicinae</taxon>
        <taxon>Eumeta</taxon>
    </lineage>
</organism>
<reference evidence="1 2" key="1">
    <citation type="journal article" date="2019" name="Commun. Biol.">
        <title>The bagworm genome reveals a unique fibroin gene that provides high tensile strength.</title>
        <authorList>
            <person name="Kono N."/>
            <person name="Nakamura H."/>
            <person name="Ohtoshi R."/>
            <person name="Tomita M."/>
            <person name="Numata K."/>
            <person name="Arakawa K."/>
        </authorList>
    </citation>
    <scope>NUCLEOTIDE SEQUENCE [LARGE SCALE GENOMIC DNA]</scope>
</reference>
<accession>A0A4C1YH68</accession>
<keyword evidence="2" id="KW-1185">Reference proteome</keyword>
<protein>
    <recommendedName>
        <fullName evidence="3">Endonuclease/exonuclease/phosphatase domain-containing protein</fullName>
    </recommendedName>
</protein>
<evidence type="ECO:0000313" key="1">
    <source>
        <dbReference type="EMBL" id="GBP73989.1"/>
    </source>
</evidence>
<comment type="caution">
    <text evidence="1">The sequence shown here is derived from an EMBL/GenBank/DDBJ whole genome shotgun (WGS) entry which is preliminary data.</text>
</comment>
<dbReference type="SUPFAM" id="SSF56219">
    <property type="entry name" value="DNase I-like"/>
    <property type="match status" value="1"/>
</dbReference>
<evidence type="ECO:0000313" key="2">
    <source>
        <dbReference type="Proteomes" id="UP000299102"/>
    </source>
</evidence>
<evidence type="ECO:0008006" key="3">
    <source>
        <dbReference type="Google" id="ProtNLM"/>
    </source>
</evidence>
<dbReference type="InterPro" id="IPR036691">
    <property type="entry name" value="Endo/exonu/phosph_ase_sf"/>
</dbReference>
<dbReference type="EMBL" id="BGZK01001195">
    <property type="protein sequence ID" value="GBP73989.1"/>
    <property type="molecule type" value="Genomic_DNA"/>
</dbReference>
<dbReference type="Proteomes" id="UP000299102">
    <property type="component" value="Unassembled WGS sequence"/>
</dbReference>
<proteinExistence type="predicted"/>
<dbReference type="OrthoDB" id="411871at2759"/>
<dbReference type="Gene3D" id="3.60.10.10">
    <property type="entry name" value="Endonuclease/exonuclease/phosphatase"/>
    <property type="match status" value="1"/>
</dbReference>
<name>A0A4C1YH68_EUMVA</name>